<dbReference type="EMBL" id="JAOTPV010000027">
    <property type="protein sequence ID" value="KAJ4470190.1"/>
    <property type="molecule type" value="Genomic_DNA"/>
</dbReference>
<evidence type="ECO:0000313" key="2">
    <source>
        <dbReference type="EMBL" id="KAJ4470190.1"/>
    </source>
</evidence>
<accession>A0A9W8ZZK9</accession>
<name>A0A9W8ZZK9_9AGAR</name>
<keyword evidence="3" id="KW-1185">Reference proteome</keyword>
<proteinExistence type="predicted"/>
<evidence type="ECO:0000256" key="1">
    <source>
        <dbReference type="SAM" id="MobiDB-lite"/>
    </source>
</evidence>
<dbReference type="AlphaFoldDB" id="A0A9W8ZZK9"/>
<comment type="caution">
    <text evidence="2">The sequence shown here is derived from an EMBL/GenBank/DDBJ whole genome shotgun (WGS) entry which is preliminary data.</text>
</comment>
<sequence length="144" mass="16211">MPFPFPFTFSLTVPENETRLSTKRAGSRNALVENEDELNLSDNISNNMKSRRRVSPSPIDSGNSRKRGWEPAFAAEPSPAPTFVTVSNGYLDTLTQYREPVKQTQNGLDAVARGFHSFYHAKRQRASWILCAGPTYIKTTPFTR</sequence>
<reference evidence="2" key="1">
    <citation type="submission" date="2022-08" db="EMBL/GenBank/DDBJ databases">
        <title>A Global Phylogenomic Analysis of the Shiitake Genus Lentinula.</title>
        <authorList>
            <consortium name="DOE Joint Genome Institute"/>
            <person name="Sierra-Patev S."/>
            <person name="Min B."/>
            <person name="Naranjo-Ortiz M."/>
            <person name="Looney B."/>
            <person name="Konkel Z."/>
            <person name="Slot J.C."/>
            <person name="Sakamoto Y."/>
            <person name="Steenwyk J.L."/>
            <person name="Rokas A."/>
            <person name="Carro J."/>
            <person name="Camarero S."/>
            <person name="Ferreira P."/>
            <person name="Molpeceres G."/>
            <person name="Ruiz-Duenas F.J."/>
            <person name="Serrano A."/>
            <person name="Henrissat B."/>
            <person name="Drula E."/>
            <person name="Hughes K.W."/>
            <person name="Mata J.L."/>
            <person name="Ishikawa N.K."/>
            <person name="Vargas-Isla R."/>
            <person name="Ushijima S."/>
            <person name="Smith C.A."/>
            <person name="Ahrendt S."/>
            <person name="Andreopoulos W."/>
            <person name="He G."/>
            <person name="Labutti K."/>
            <person name="Lipzen A."/>
            <person name="Ng V."/>
            <person name="Riley R."/>
            <person name="Sandor L."/>
            <person name="Barry K."/>
            <person name="Martinez A.T."/>
            <person name="Xiao Y."/>
            <person name="Gibbons J.G."/>
            <person name="Terashima K."/>
            <person name="Grigoriev I.V."/>
            <person name="Hibbett D.S."/>
        </authorList>
    </citation>
    <scope>NUCLEOTIDE SEQUENCE</scope>
    <source>
        <strain evidence="2">JLM2183</strain>
    </source>
</reference>
<protein>
    <submittedName>
        <fullName evidence="2">Uncharacterized protein</fullName>
    </submittedName>
</protein>
<dbReference type="Proteomes" id="UP001150266">
    <property type="component" value="Unassembled WGS sequence"/>
</dbReference>
<organism evidence="2 3">
    <name type="scientific">Lentinula aciculospora</name>
    <dbReference type="NCBI Taxonomy" id="153920"/>
    <lineage>
        <taxon>Eukaryota</taxon>
        <taxon>Fungi</taxon>
        <taxon>Dikarya</taxon>
        <taxon>Basidiomycota</taxon>
        <taxon>Agaricomycotina</taxon>
        <taxon>Agaricomycetes</taxon>
        <taxon>Agaricomycetidae</taxon>
        <taxon>Agaricales</taxon>
        <taxon>Marasmiineae</taxon>
        <taxon>Omphalotaceae</taxon>
        <taxon>Lentinula</taxon>
    </lineage>
</organism>
<evidence type="ECO:0000313" key="3">
    <source>
        <dbReference type="Proteomes" id="UP001150266"/>
    </source>
</evidence>
<gene>
    <name evidence="2" type="ORF">J3R30DRAFT_1235670</name>
</gene>
<feature type="region of interest" description="Disordered" evidence="1">
    <location>
        <begin position="20"/>
        <end position="74"/>
    </location>
</feature>